<organism evidence="4 5">
    <name type="scientific">Mycobacterium aquaticum</name>
    <dbReference type="NCBI Taxonomy" id="1927124"/>
    <lineage>
        <taxon>Bacteria</taxon>
        <taxon>Bacillati</taxon>
        <taxon>Actinomycetota</taxon>
        <taxon>Actinomycetes</taxon>
        <taxon>Mycobacteriales</taxon>
        <taxon>Mycobacteriaceae</taxon>
        <taxon>Mycobacterium</taxon>
    </lineage>
</organism>
<dbReference type="Gene3D" id="3.40.190.10">
    <property type="entry name" value="Periplasmic binding protein-like II"/>
    <property type="match status" value="2"/>
</dbReference>
<keyword evidence="1 2" id="KW-0732">Signal</keyword>
<sequence length="294" mass="30788">MTPSTRCARIAWTTAASALAVGLIGGLTACGTDAKSSTPDEFKAKIVYVESRPDSYEENGKWTGISADAVHAILKSMGAAVDSESASDIAGVIPGVVANRYNLVGSSFYMTPERCKQVAFSDPLMLVTSAMAYSPNVIVKLTNIDSLVANPNLQLGLVQGSFELNLVTAGGVPVSRIAQYPDVTSAVEALKGGRVDVVMVDSITLTHIFKTTAGMQDLKLTDPFVPVVKGKPATVENALMFPKGETKVVEAFNVALAKLRDSGELTKIVAPYGVTEAQIVDAGKKTAAQVCAES</sequence>
<dbReference type="OrthoDB" id="9768183at2"/>
<dbReference type="InterPro" id="IPR001638">
    <property type="entry name" value="Solute-binding_3/MltF_N"/>
</dbReference>
<name>A0A1X0B4C4_9MYCO</name>
<gene>
    <name evidence="4" type="ORF">BST13_08445</name>
</gene>
<dbReference type="PROSITE" id="PS51257">
    <property type="entry name" value="PROKAR_LIPOPROTEIN"/>
    <property type="match status" value="1"/>
</dbReference>
<feature type="domain" description="Solute-binding protein family 3/N-terminal" evidence="3">
    <location>
        <begin position="44"/>
        <end position="276"/>
    </location>
</feature>
<proteinExistence type="predicted"/>
<feature type="chain" id="PRO_5038435764" description="Solute-binding protein family 3/N-terminal domain-containing protein" evidence="2">
    <location>
        <begin position="30"/>
        <end position="294"/>
    </location>
</feature>
<dbReference type="Proteomes" id="UP000192448">
    <property type="component" value="Unassembled WGS sequence"/>
</dbReference>
<dbReference type="SMART" id="SM00062">
    <property type="entry name" value="PBPb"/>
    <property type="match status" value="1"/>
</dbReference>
<keyword evidence="5" id="KW-1185">Reference proteome</keyword>
<evidence type="ECO:0000259" key="3">
    <source>
        <dbReference type="SMART" id="SM00062"/>
    </source>
</evidence>
<dbReference type="SUPFAM" id="SSF53850">
    <property type="entry name" value="Periplasmic binding protein-like II"/>
    <property type="match status" value="1"/>
</dbReference>
<reference evidence="4 5" key="1">
    <citation type="submission" date="2017-02" db="EMBL/GenBank/DDBJ databases">
        <title>The new phylogeny of genus Mycobacterium.</title>
        <authorList>
            <person name="Tortoli E."/>
            <person name="Trovato A."/>
            <person name="Cirillo D.M."/>
        </authorList>
    </citation>
    <scope>NUCLEOTIDE SEQUENCE [LARGE SCALE GENOMIC DNA]</scope>
    <source>
        <strain evidence="4 5">RW6</strain>
    </source>
</reference>
<dbReference type="PANTHER" id="PTHR35936">
    <property type="entry name" value="MEMBRANE-BOUND LYTIC MUREIN TRANSGLYCOSYLASE F"/>
    <property type="match status" value="1"/>
</dbReference>
<evidence type="ECO:0000313" key="4">
    <source>
        <dbReference type="EMBL" id="ORA37177.1"/>
    </source>
</evidence>
<comment type="caution">
    <text evidence="4">The sequence shown here is derived from an EMBL/GenBank/DDBJ whole genome shotgun (WGS) entry which is preliminary data.</text>
</comment>
<evidence type="ECO:0000313" key="5">
    <source>
        <dbReference type="Proteomes" id="UP000192448"/>
    </source>
</evidence>
<accession>A0A1X0B4C4</accession>
<dbReference type="PANTHER" id="PTHR35936:SF17">
    <property type="entry name" value="ARGININE-BINDING EXTRACELLULAR PROTEIN ARTP"/>
    <property type="match status" value="1"/>
</dbReference>
<protein>
    <recommendedName>
        <fullName evidence="3">Solute-binding protein family 3/N-terminal domain-containing protein</fullName>
    </recommendedName>
</protein>
<evidence type="ECO:0000256" key="1">
    <source>
        <dbReference type="ARBA" id="ARBA00022729"/>
    </source>
</evidence>
<dbReference type="RefSeq" id="WP_083162586.1">
    <property type="nucleotide sequence ID" value="NZ_MVHF01000006.1"/>
</dbReference>
<feature type="signal peptide" evidence="2">
    <location>
        <begin position="1"/>
        <end position="29"/>
    </location>
</feature>
<dbReference type="Pfam" id="PF00497">
    <property type="entry name" value="SBP_bac_3"/>
    <property type="match status" value="1"/>
</dbReference>
<dbReference type="STRING" id="1927124.BST13_08445"/>
<dbReference type="AlphaFoldDB" id="A0A1X0B4C4"/>
<dbReference type="EMBL" id="MVHF01000006">
    <property type="protein sequence ID" value="ORA37177.1"/>
    <property type="molecule type" value="Genomic_DNA"/>
</dbReference>
<evidence type="ECO:0000256" key="2">
    <source>
        <dbReference type="SAM" id="SignalP"/>
    </source>
</evidence>